<accession>J9FKY7</accession>
<protein>
    <submittedName>
        <fullName evidence="1">Lipoprotein</fullName>
    </submittedName>
</protein>
<dbReference type="InterPro" id="IPR024302">
    <property type="entry name" value="SusD-like"/>
</dbReference>
<evidence type="ECO:0000313" key="1">
    <source>
        <dbReference type="EMBL" id="EJW95541.1"/>
    </source>
</evidence>
<keyword evidence="1" id="KW-0449">Lipoprotein</keyword>
<dbReference type="AlphaFoldDB" id="J9FKY7"/>
<dbReference type="InterPro" id="IPR011990">
    <property type="entry name" value="TPR-like_helical_dom_sf"/>
</dbReference>
<dbReference type="Pfam" id="PF12741">
    <property type="entry name" value="SusD-like"/>
    <property type="match status" value="1"/>
</dbReference>
<gene>
    <name evidence="1" type="ORF">EVA_16352</name>
</gene>
<sequence>MYNAPYTDFMSKFYSNYFNVMDNTGGEGVMAVVSNILRVAIMHRIADTYGPIPYSKVGNGAFEVEYDALETLYPRLIEDISASISQLEGYNTASPIFSEYDVLFGGDFKKWQKYANSIKFRIALRMSSMDQEFAKKAMQEAVNSGMLLDDNDVATLSTDDNPVYKASVSWGYLLGKCDYYYLYEWL</sequence>
<dbReference type="EMBL" id="AMCI01005744">
    <property type="protein sequence ID" value="EJW95541.1"/>
    <property type="molecule type" value="Genomic_DNA"/>
</dbReference>
<organism evidence="1">
    <name type="scientific">gut metagenome</name>
    <dbReference type="NCBI Taxonomy" id="749906"/>
    <lineage>
        <taxon>unclassified sequences</taxon>
        <taxon>metagenomes</taxon>
        <taxon>organismal metagenomes</taxon>
    </lineage>
</organism>
<reference evidence="1" key="1">
    <citation type="journal article" date="2012" name="PLoS ONE">
        <title>Gene sets for utilization of primary and secondary nutrition supplies in the distal gut of endangered iberian lynx.</title>
        <authorList>
            <person name="Alcaide M."/>
            <person name="Messina E."/>
            <person name="Richter M."/>
            <person name="Bargiela R."/>
            <person name="Peplies J."/>
            <person name="Huws S.A."/>
            <person name="Newbold C.J."/>
            <person name="Golyshin P.N."/>
            <person name="Simon M.A."/>
            <person name="Lopez G."/>
            <person name="Yakimov M.M."/>
            <person name="Ferrer M."/>
        </authorList>
    </citation>
    <scope>NUCLEOTIDE SEQUENCE</scope>
</reference>
<proteinExistence type="predicted"/>
<comment type="caution">
    <text evidence="1">The sequence shown here is derived from an EMBL/GenBank/DDBJ whole genome shotgun (WGS) entry which is preliminary data.</text>
</comment>
<dbReference type="SUPFAM" id="SSF48452">
    <property type="entry name" value="TPR-like"/>
    <property type="match status" value="1"/>
</dbReference>
<dbReference type="Gene3D" id="1.25.40.390">
    <property type="match status" value="1"/>
</dbReference>
<name>J9FKY7_9ZZZZ</name>